<name>A0A2T4U6T0_9BACI</name>
<comment type="caution">
    <text evidence="2">The sequence shown here is derived from an EMBL/GenBank/DDBJ whole genome shotgun (WGS) entry which is preliminary data.</text>
</comment>
<reference evidence="2 3" key="1">
    <citation type="submission" date="2018-03" db="EMBL/GenBank/DDBJ databases">
        <title>Alkalicoccus saliphilus sp. nov., isolated from a mineral pool.</title>
        <authorList>
            <person name="Zhao B."/>
        </authorList>
    </citation>
    <scope>NUCLEOTIDE SEQUENCE [LARGE SCALE GENOMIC DNA]</scope>
    <source>
        <strain evidence="2 3">6AG</strain>
    </source>
</reference>
<evidence type="ECO:0000313" key="2">
    <source>
        <dbReference type="EMBL" id="PTL39113.1"/>
    </source>
</evidence>
<gene>
    <name evidence="2" type="ORF">C6Y45_08005</name>
</gene>
<protein>
    <submittedName>
        <fullName evidence="2">Uncharacterized protein</fullName>
    </submittedName>
</protein>
<keyword evidence="3" id="KW-1185">Reference proteome</keyword>
<organism evidence="2 3">
    <name type="scientific">Alkalicoccus saliphilus</name>
    <dbReference type="NCBI Taxonomy" id="200989"/>
    <lineage>
        <taxon>Bacteria</taxon>
        <taxon>Bacillati</taxon>
        <taxon>Bacillota</taxon>
        <taxon>Bacilli</taxon>
        <taxon>Bacillales</taxon>
        <taxon>Bacillaceae</taxon>
        <taxon>Alkalicoccus</taxon>
    </lineage>
</organism>
<evidence type="ECO:0000256" key="1">
    <source>
        <dbReference type="SAM" id="MobiDB-lite"/>
    </source>
</evidence>
<proteinExistence type="predicted"/>
<dbReference type="EMBL" id="PZJJ01000010">
    <property type="protein sequence ID" value="PTL39113.1"/>
    <property type="molecule type" value="Genomic_DNA"/>
</dbReference>
<feature type="region of interest" description="Disordered" evidence="1">
    <location>
        <begin position="45"/>
        <end position="83"/>
    </location>
</feature>
<dbReference type="Proteomes" id="UP000240509">
    <property type="component" value="Unassembled WGS sequence"/>
</dbReference>
<evidence type="ECO:0000313" key="3">
    <source>
        <dbReference type="Proteomes" id="UP000240509"/>
    </source>
</evidence>
<dbReference type="AlphaFoldDB" id="A0A2T4U6T0"/>
<sequence length="83" mass="9189">MFLIHGYTFPCFRAGRLQLISSSQTDLLLVLSCLGDAGGIGAKSEDPFQSRQALKTADGEPQGKAERRKKLYAQKNHYSEIKT</sequence>
<accession>A0A2T4U6T0</accession>